<feature type="compositionally biased region" description="Acidic residues" evidence="8">
    <location>
        <begin position="843"/>
        <end position="860"/>
    </location>
</feature>
<feature type="region of interest" description="Disordered" evidence="8">
    <location>
        <begin position="1028"/>
        <end position="1151"/>
    </location>
</feature>
<name>A0A835TE72_CHLIN</name>
<dbReference type="SMART" id="SM00129">
    <property type="entry name" value="KISc"/>
    <property type="match status" value="1"/>
</dbReference>
<feature type="region of interest" description="Disordered" evidence="8">
    <location>
        <begin position="762"/>
        <end position="1013"/>
    </location>
</feature>
<evidence type="ECO:0000313" key="10">
    <source>
        <dbReference type="EMBL" id="KAG2443483.1"/>
    </source>
</evidence>
<dbReference type="InterPro" id="IPR027640">
    <property type="entry name" value="Kinesin-like_fam"/>
</dbReference>
<keyword evidence="5" id="KW-0175">Coiled coil</keyword>
<dbReference type="Gene3D" id="3.40.850.10">
    <property type="entry name" value="Kinesin motor domain"/>
    <property type="match status" value="1"/>
</dbReference>
<dbReference type="InterPro" id="IPR027417">
    <property type="entry name" value="P-loop_NTPase"/>
</dbReference>
<feature type="compositionally biased region" description="Gly residues" evidence="8">
    <location>
        <begin position="532"/>
        <end position="542"/>
    </location>
</feature>
<dbReference type="GO" id="GO:0003777">
    <property type="term" value="F:microtubule motor activity"/>
    <property type="evidence" value="ECO:0007669"/>
    <property type="project" value="InterPro"/>
</dbReference>
<dbReference type="PROSITE" id="PS50067">
    <property type="entry name" value="KINESIN_MOTOR_2"/>
    <property type="match status" value="1"/>
</dbReference>
<dbReference type="Proteomes" id="UP000650467">
    <property type="component" value="Unassembled WGS sequence"/>
</dbReference>
<feature type="compositionally biased region" description="Gly residues" evidence="8">
    <location>
        <begin position="1038"/>
        <end position="1048"/>
    </location>
</feature>
<dbReference type="InterPro" id="IPR036961">
    <property type="entry name" value="Kinesin_motor_dom_sf"/>
</dbReference>
<evidence type="ECO:0000256" key="4">
    <source>
        <dbReference type="ARBA" id="ARBA00022840"/>
    </source>
</evidence>
<feature type="compositionally biased region" description="Low complexity" evidence="8">
    <location>
        <begin position="780"/>
        <end position="791"/>
    </location>
</feature>
<feature type="compositionally biased region" description="Low complexity" evidence="8">
    <location>
        <begin position="1064"/>
        <end position="1076"/>
    </location>
</feature>
<dbReference type="OrthoDB" id="123929at2759"/>
<keyword evidence="2" id="KW-0963">Cytoplasm</keyword>
<feature type="region of interest" description="Disordered" evidence="8">
    <location>
        <begin position="500"/>
        <end position="640"/>
    </location>
</feature>
<dbReference type="SUPFAM" id="SSF52540">
    <property type="entry name" value="P-loop containing nucleoside triphosphate hydrolases"/>
    <property type="match status" value="1"/>
</dbReference>
<dbReference type="GO" id="GO:0007018">
    <property type="term" value="P:microtubule-based movement"/>
    <property type="evidence" value="ECO:0007669"/>
    <property type="project" value="InterPro"/>
</dbReference>
<feature type="region of interest" description="Disordered" evidence="8">
    <location>
        <begin position="659"/>
        <end position="690"/>
    </location>
</feature>
<dbReference type="GO" id="GO:0005524">
    <property type="term" value="F:ATP binding"/>
    <property type="evidence" value="ECO:0007669"/>
    <property type="project" value="UniProtKB-UniRule"/>
</dbReference>
<feature type="compositionally biased region" description="Gly residues" evidence="8">
    <location>
        <begin position="425"/>
        <end position="438"/>
    </location>
</feature>
<feature type="compositionally biased region" description="Low complexity" evidence="8">
    <location>
        <begin position="1093"/>
        <end position="1106"/>
    </location>
</feature>
<evidence type="ECO:0000256" key="3">
    <source>
        <dbReference type="ARBA" id="ARBA00022741"/>
    </source>
</evidence>
<evidence type="ECO:0000256" key="6">
    <source>
        <dbReference type="ARBA" id="ARBA00023175"/>
    </source>
</evidence>
<dbReference type="EMBL" id="JAEHOC010000003">
    <property type="protein sequence ID" value="KAG2443483.1"/>
    <property type="molecule type" value="Genomic_DNA"/>
</dbReference>
<evidence type="ECO:0000256" key="7">
    <source>
        <dbReference type="PROSITE-ProRule" id="PRU00283"/>
    </source>
</evidence>
<dbReference type="Pfam" id="PF00225">
    <property type="entry name" value="Kinesin"/>
    <property type="match status" value="1"/>
</dbReference>
<feature type="compositionally biased region" description="Low complexity" evidence="8">
    <location>
        <begin position="942"/>
        <end position="953"/>
    </location>
</feature>
<dbReference type="GO" id="GO:0051231">
    <property type="term" value="P:spindle elongation"/>
    <property type="evidence" value="ECO:0007669"/>
    <property type="project" value="TreeGrafter"/>
</dbReference>
<dbReference type="GO" id="GO:0005875">
    <property type="term" value="C:microtubule associated complex"/>
    <property type="evidence" value="ECO:0007669"/>
    <property type="project" value="TreeGrafter"/>
</dbReference>
<dbReference type="PANTHER" id="PTHR47969:SF15">
    <property type="entry name" value="CHROMOSOME-ASSOCIATED KINESIN KIF4A-RELATED"/>
    <property type="match status" value="1"/>
</dbReference>
<proteinExistence type="inferred from homology"/>
<feature type="compositionally biased region" description="Acidic residues" evidence="8">
    <location>
        <begin position="870"/>
        <end position="886"/>
    </location>
</feature>
<feature type="compositionally biased region" description="Low complexity" evidence="8">
    <location>
        <begin position="519"/>
        <end position="531"/>
    </location>
</feature>
<dbReference type="GO" id="GO:0008017">
    <property type="term" value="F:microtubule binding"/>
    <property type="evidence" value="ECO:0007669"/>
    <property type="project" value="InterPro"/>
</dbReference>
<dbReference type="PROSITE" id="PS00411">
    <property type="entry name" value="KINESIN_MOTOR_1"/>
    <property type="match status" value="1"/>
</dbReference>
<keyword evidence="11" id="KW-1185">Reference proteome</keyword>
<keyword evidence="3 7" id="KW-0547">Nucleotide-binding</keyword>
<feature type="binding site" evidence="7">
    <location>
        <begin position="104"/>
        <end position="111"/>
    </location>
    <ligand>
        <name>ATP</name>
        <dbReference type="ChEBI" id="CHEBI:30616"/>
    </ligand>
</feature>
<organism evidence="10 11">
    <name type="scientific">Chlamydomonas incerta</name>
    <dbReference type="NCBI Taxonomy" id="51695"/>
    <lineage>
        <taxon>Eukaryota</taxon>
        <taxon>Viridiplantae</taxon>
        <taxon>Chlorophyta</taxon>
        <taxon>core chlorophytes</taxon>
        <taxon>Chlorophyceae</taxon>
        <taxon>CS clade</taxon>
        <taxon>Chlamydomonadales</taxon>
        <taxon>Chlamydomonadaceae</taxon>
        <taxon>Chlamydomonas</taxon>
    </lineage>
</organism>
<dbReference type="InterPro" id="IPR019821">
    <property type="entry name" value="Kinesin_motor_CS"/>
</dbReference>
<feature type="compositionally biased region" description="Gly residues" evidence="8">
    <location>
        <begin position="888"/>
        <end position="898"/>
    </location>
</feature>
<feature type="compositionally biased region" description="Low complexity" evidence="8">
    <location>
        <begin position="13"/>
        <end position="23"/>
    </location>
</feature>
<feature type="region of interest" description="Disordered" evidence="8">
    <location>
        <begin position="1"/>
        <end position="23"/>
    </location>
</feature>
<feature type="compositionally biased region" description="Low complexity" evidence="8">
    <location>
        <begin position="729"/>
        <end position="748"/>
    </location>
</feature>
<feature type="compositionally biased region" description="Gly residues" evidence="8">
    <location>
        <begin position="617"/>
        <end position="628"/>
    </location>
</feature>
<feature type="compositionally biased region" description="Gly residues" evidence="8">
    <location>
        <begin position="929"/>
        <end position="941"/>
    </location>
</feature>
<comment type="caution">
    <text evidence="10">The sequence shown here is derived from an EMBL/GenBank/DDBJ whole genome shotgun (WGS) entry which is preliminary data.</text>
</comment>
<dbReference type="GO" id="GO:0005737">
    <property type="term" value="C:cytoplasm"/>
    <property type="evidence" value="ECO:0007669"/>
    <property type="project" value="UniProtKB-SubCell"/>
</dbReference>
<feature type="compositionally biased region" description="Low complexity" evidence="8">
    <location>
        <begin position="591"/>
        <end position="604"/>
    </location>
</feature>
<evidence type="ECO:0000313" key="11">
    <source>
        <dbReference type="Proteomes" id="UP000650467"/>
    </source>
</evidence>
<comment type="subcellular location">
    <subcellularLocation>
        <location evidence="1">Cytoplasm</location>
    </subcellularLocation>
</comment>
<accession>A0A835TE72</accession>
<evidence type="ECO:0000256" key="1">
    <source>
        <dbReference type="ARBA" id="ARBA00004496"/>
    </source>
</evidence>
<dbReference type="AlphaFoldDB" id="A0A835TE72"/>
<dbReference type="GO" id="GO:0007052">
    <property type="term" value="P:mitotic spindle organization"/>
    <property type="evidence" value="ECO:0007669"/>
    <property type="project" value="TreeGrafter"/>
</dbReference>
<feature type="region of interest" description="Disordered" evidence="8">
    <location>
        <begin position="724"/>
        <end position="748"/>
    </location>
</feature>
<feature type="domain" description="Kinesin motor" evidence="9">
    <location>
        <begin position="26"/>
        <end position="387"/>
    </location>
</feature>
<feature type="region of interest" description="Disordered" evidence="8">
    <location>
        <begin position="467"/>
        <end position="487"/>
    </location>
</feature>
<feature type="region of interest" description="Disordered" evidence="8">
    <location>
        <begin position="420"/>
        <end position="441"/>
    </location>
</feature>
<dbReference type="PANTHER" id="PTHR47969">
    <property type="entry name" value="CHROMOSOME-ASSOCIATED KINESIN KIF4A-RELATED"/>
    <property type="match status" value="1"/>
</dbReference>
<feature type="compositionally biased region" description="Pro residues" evidence="8">
    <location>
        <begin position="671"/>
        <end position="687"/>
    </location>
</feature>
<feature type="compositionally biased region" description="Low complexity" evidence="8">
    <location>
        <begin position="963"/>
        <end position="984"/>
    </location>
</feature>
<dbReference type="CDD" id="cd00106">
    <property type="entry name" value="KISc"/>
    <property type="match status" value="1"/>
</dbReference>
<dbReference type="InterPro" id="IPR001752">
    <property type="entry name" value="Kinesin_motor_dom"/>
</dbReference>
<dbReference type="PRINTS" id="PR00380">
    <property type="entry name" value="KINESINHEAVY"/>
</dbReference>
<evidence type="ECO:0000256" key="2">
    <source>
        <dbReference type="ARBA" id="ARBA00022490"/>
    </source>
</evidence>
<comment type="similarity">
    <text evidence="7">Belongs to the TRAFAC class myosin-kinesin ATPase superfamily. Kinesin family.</text>
</comment>
<feature type="compositionally biased region" description="Basic and acidic residues" evidence="8">
    <location>
        <begin position="911"/>
        <end position="920"/>
    </location>
</feature>
<feature type="compositionally biased region" description="Low complexity" evidence="8">
    <location>
        <begin position="1028"/>
        <end position="1037"/>
    </location>
</feature>
<feature type="compositionally biased region" description="Gly residues" evidence="8">
    <location>
        <begin position="565"/>
        <end position="574"/>
    </location>
</feature>
<keyword evidence="4 7" id="KW-0067">ATP-binding</keyword>
<evidence type="ECO:0000256" key="5">
    <source>
        <dbReference type="ARBA" id="ARBA00023054"/>
    </source>
</evidence>
<evidence type="ECO:0000256" key="8">
    <source>
        <dbReference type="SAM" id="MobiDB-lite"/>
    </source>
</evidence>
<evidence type="ECO:0000259" key="9">
    <source>
        <dbReference type="PROSITE" id="PS50067"/>
    </source>
</evidence>
<reference evidence="10" key="1">
    <citation type="journal article" date="2020" name="bioRxiv">
        <title>Comparative genomics of Chlamydomonas.</title>
        <authorList>
            <person name="Craig R.J."/>
            <person name="Hasan A.R."/>
            <person name="Ness R.W."/>
            <person name="Keightley P.D."/>
        </authorList>
    </citation>
    <scope>NUCLEOTIDE SEQUENCE</scope>
    <source>
        <strain evidence="10">SAG 7.73</strain>
    </source>
</reference>
<keyword evidence="6 7" id="KW-0505">Motor protein</keyword>
<feature type="compositionally biased region" description="Low complexity" evidence="8">
    <location>
        <begin position="809"/>
        <end position="820"/>
    </location>
</feature>
<gene>
    <name evidence="10" type="ORF">HXX76_001836</name>
</gene>
<protein>
    <recommendedName>
        <fullName evidence="9">Kinesin motor domain-containing protein</fullName>
    </recommendedName>
</protein>
<sequence length="1192" mass="119900">MPPPSYSSPSRTAGASHAPPGGSAAGVQVLVRVRPPLPRELMFDSGVDVKQPYDIKVYNAAQEFSGRYHGAFGEDTAQAEVYERVRDCVPLALAGYNSTIFAYGQTGTGKTYTMMGDDPSMDTAAAQAAAAARPGGAGGPGIIPRAVKELFREAKAKQDAEGAAIQIVVSYMEIYNDRLHDLLQPYKASSTRDPNDVNQKRALLEVREDAKGNTYVPNLLCVKVKSYKSVYQLIAKGNRNRAVRHTEMNQASSRSHAILQLVVEQWPNGGADGTVIRSKLNFVDLAGSERWNTNASGWDGTPDLMGGERISEMTAINGSLSALGSVVAALTERRPHVPYRDSRLTHLLQDSLGGNCRTTVLATLSPSVDAFEESCSTLRFADRASAIANNPVVNASRDVGSILALKEREIQRLRNMLSQYANGQGPEGNGGAAGGAAGGPEAARLTEELEATRRALEMERALRAELQQRLHPDSGPPGTAMGLEGGGGIVLGATQLLGTPSTAFDQAGHHGGGGPGPGPAALRAGSLHSSAGSGGGGGGPGGVDFFRPSTPSTPLNPVPQHLLGAGPGGPGSPGGAALTPTRGGPGGGNAMGRSRSNMRSSNSRLAGGGPASVPPRTGGGGGPGGSGAPGRPNSRGGGLTRRLSFDEAIMSIKTQIINLSSQERNRMKARQPPPKQYWGGLPPPPGPGAAAAQLAAMASANSASPTGKSFTTRTKTAAAIYASTGSNSGAAPPMAGGYGGQQQQRRPPALAVGHGMVASGGFGGGPASLQNIPSIDMTESPGGSDVVSPGSHTLIHQNQTPPPQARAFQQAYLSQQQQQQRSPPAATDKSRSYTEGYGRGGGGDDDDVDDGVAEEDGVADQEERRRGEGQGEEEDVADEDEDEDEGAGGRTAGGGDSDGGLSQLDADEYEEIMREAREALAKQQAEAAGSGGGGGGGGGRGALAAEARSSGAGAAAGGGGGRAALLGAQPSSAPPAVGASVSGAGAWGRNALLNKFTDGPESSPGGAAAAGGGGFGRSSLLAAAAVTAGMPSSAPPGSSGGGGGGGWGRKSILAGPAGPPPPASADAANALYASVAGQLTHAPTAPPPPAAQPPQAGGRRALIAELLAEDEANSPYARGRNSGAGAAGKGRSKSVGVAGRPNGGSRGNAADRVSKLDAGSWIYILGASASSTRAKQLAAALQLDPRTGLPAL</sequence>